<dbReference type="PRINTS" id="PR00420">
    <property type="entry name" value="RNGMNOXGNASE"/>
</dbReference>
<dbReference type="AlphaFoldDB" id="A0A2A4T4Q2"/>
<gene>
    <name evidence="3" type="ORF">COB67_06130</name>
</gene>
<dbReference type="Proteomes" id="UP000218113">
    <property type="component" value="Unassembled WGS sequence"/>
</dbReference>
<organism evidence="3 4">
    <name type="scientific">SAR324 cluster bacterium</name>
    <dbReference type="NCBI Taxonomy" id="2024889"/>
    <lineage>
        <taxon>Bacteria</taxon>
        <taxon>Deltaproteobacteria</taxon>
        <taxon>SAR324 cluster</taxon>
    </lineage>
</organism>
<accession>A0A2A4T4Q2</accession>
<dbReference type="InterPro" id="IPR050407">
    <property type="entry name" value="Geranylgeranyl_reductase"/>
</dbReference>
<evidence type="ECO:0000256" key="1">
    <source>
        <dbReference type="SAM" id="Phobius"/>
    </source>
</evidence>
<reference evidence="4" key="1">
    <citation type="submission" date="2017-08" db="EMBL/GenBank/DDBJ databases">
        <title>A dynamic microbial community with high functional redundancy inhabits the cold, oxic subseafloor aquifer.</title>
        <authorList>
            <person name="Tully B.J."/>
            <person name="Wheat C.G."/>
            <person name="Glazer B.T."/>
            <person name="Huber J.A."/>
        </authorList>
    </citation>
    <scope>NUCLEOTIDE SEQUENCE [LARGE SCALE GENOMIC DNA]</scope>
</reference>
<evidence type="ECO:0000313" key="3">
    <source>
        <dbReference type="EMBL" id="PCI28553.1"/>
    </source>
</evidence>
<dbReference type="PANTHER" id="PTHR42685">
    <property type="entry name" value="GERANYLGERANYL DIPHOSPHATE REDUCTASE"/>
    <property type="match status" value="1"/>
</dbReference>
<dbReference type="GO" id="GO:0004497">
    <property type="term" value="F:monooxygenase activity"/>
    <property type="evidence" value="ECO:0007669"/>
    <property type="project" value="UniProtKB-KW"/>
</dbReference>
<feature type="transmembrane region" description="Helical" evidence="1">
    <location>
        <begin position="9"/>
        <end position="27"/>
    </location>
</feature>
<sequence>MKKQPYRRIINIILFFPINLAFSLLSLPRNTVNKLDSDYDVLIVGGGPAGLAAGIVLAEAGISTLLCERKKLPVDKFCGEGLMPTGVTYLQQLGVQKFLPTHSFFSFKGIRYHSPRGVIAEVEFAEGPGLGIRRTALSQALLQRAQELDFLDIAQETKIQTIEYGKEGVILRTKDRSFKTRLLIGADGHNSLVRHWAGLKGSPAPSKRWGAGLHLAMPPWSSFVEVHWGQGIEAYVTPTSEEQVGIVFLWDRNSNLPIAKGNQRLSSLFQFFPYLQQRLDGELTQLSYRMLGPLCRQVTSVTADGILLIGDAAGFLDALTGEGVSVALAEALSLKESLIPSLRQQSRGIITKESLQAYETSYHQITQDYFRFAKRALILSQHPWLVEGVIRLFRRDPLLFQEMISSGMGRHHSLGEHIGQVARLLKTFLPQPEN</sequence>
<dbReference type="Pfam" id="PF01494">
    <property type="entry name" value="FAD_binding_3"/>
    <property type="match status" value="1"/>
</dbReference>
<dbReference type="EMBL" id="NVSR01000031">
    <property type="protein sequence ID" value="PCI28553.1"/>
    <property type="molecule type" value="Genomic_DNA"/>
</dbReference>
<dbReference type="PANTHER" id="PTHR42685:SF19">
    <property type="entry name" value="POSSIBLE OXIDOREDUCTASE"/>
    <property type="match status" value="1"/>
</dbReference>
<keyword evidence="3" id="KW-0560">Oxidoreductase</keyword>
<comment type="caution">
    <text evidence="3">The sequence shown here is derived from an EMBL/GenBank/DDBJ whole genome shotgun (WGS) entry which is preliminary data.</text>
</comment>
<dbReference type="GO" id="GO:0071949">
    <property type="term" value="F:FAD binding"/>
    <property type="evidence" value="ECO:0007669"/>
    <property type="project" value="InterPro"/>
</dbReference>
<evidence type="ECO:0000259" key="2">
    <source>
        <dbReference type="Pfam" id="PF01494"/>
    </source>
</evidence>
<keyword evidence="3" id="KW-0503">Monooxygenase</keyword>
<dbReference type="InterPro" id="IPR002938">
    <property type="entry name" value="FAD-bd"/>
</dbReference>
<keyword evidence="1" id="KW-0812">Transmembrane</keyword>
<keyword evidence="1" id="KW-1133">Transmembrane helix</keyword>
<feature type="domain" description="FAD-binding" evidence="2">
    <location>
        <begin position="38"/>
        <end position="372"/>
    </location>
</feature>
<keyword evidence="1" id="KW-0472">Membrane</keyword>
<name>A0A2A4T4Q2_9DELT</name>
<protein>
    <submittedName>
        <fullName evidence="3">Monooxygenase</fullName>
    </submittedName>
</protein>
<proteinExistence type="predicted"/>
<dbReference type="SUPFAM" id="SSF51905">
    <property type="entry name" value="FAD/NAD(P)-binding domain"/>
    <property type="match status" value="1"/>
</dbReference>
<dbReference type="InterPro" id="IPR036188">
    <property type="entry name" value="FAD/NAD-bd_sf"/>
</dbReference>
<evidence type="ECO:0000313" key="4">
    <source>
        <dbReference type="Proteomes" id="UP000218113"/>
    </source>
</evidence>
<feature type="transmembrane region" description="Helical" evidence="1">
    <location>
        <begin position="47"/>
        <end position="67"/>
    </location>
</feature>
<dbReference type="Gene3D" id="3.50.50.60">
    <property type="entry name" value="FAD/NAD(P)-binding domain"/>
    <property type="match status" value="1"/>
</dbReference>